<accession>A0A1A9ZTR4</accession>
<evidence type="ECO:0008006" key="3">
    <source>
        <dbReference type="Google" id="ProtNLM"/>
    </source>
</evidence>
<sequence>MFSFIKKFVKSGVSPVGARKSTTNTKISEVLQQFEKNSTTEATANPFLNFMADVRANVCIPVIAAKLWNRMSEEQKLPYRESARKVKLKRLQAHKRKCESSKWRFSPPLTRWGENYLIEGQHIIAQFPRVHFENRPHSATTSAFEEKPQTEVSGNLMKVNEWAVD</sequence>
<evidence type="ECO:0000313" key="2">
    <source>
        <dbReference type="Proteomes" id="UP000092445"/>
    </source>
</evidence>
<keyword evidence="2" id="KW-1185">Reference proteome</keyword>
<dbReference type="InterPro" id="IPR036910">
    <property type="entry name" value="HMG_box_dom_sf"/>
</dbReference>
<reference evidence="2" key="1">
    <citation type="submission" date="2014-03" db="EMBL/GenBank/DDBJ databases">
        <authorList>
            <person name="Aksoy S."/>
            <person name="Warren W."/>
            <person name="Wilson R.K."/>
        </authorList>
    </citation>
    <scope>NUCLEOTIDE SEQUENCE [LARGE SCALE GENOMIC DNA]</scope>
    <source>
        <strain evidence="2">IAEA</strain>
    </source>
</reference>
<dbReference type="AlphaFoldDB" id="A0A1A9ZTR4"/>
<dbReference type="VEuPathDB" id="VectorBase:GPAI024673"/>
<name>A0A1A9ZTR4_GLOPL</name>
<reference evidence="1" key="2">
    <citation type="submission" date="2020-05" db="UniProtKB">
        <authorList>
            <consortium name="EnsemblMetazoa"/>
        </authorList>
    </citation>
    <scope>IDENTIFICATION</scope>
    <source>
        <strain evidence="1">IAEA</strain>
    </source>
</reference>
<evidence type="ECO:0000313" key="1">
    <source>
        <dbReference type="EnsemblMetazoa" id="GPAI024673-PA"/>
    </source>
</evidence>
<organism evidence="1 2">
    <name type="scientific">Glossina pallidipes</name>
    <name type="common">Tsetse fly</name>
    <dbReference type="NCBI Taxonomy" id="7398"/>
    <lineage>
        <taxon>Eukaryota</taxon>
        <taxon>Metazoa</taxon>
        <taxon>Ecdysozoa</taxon>
        <taxon>Arthropoda</taxon>
        <taxon>Hexapoda</taxon>
        <taxon>Insecta</taxon>
        <taxon>Pterygota</taxon>
        <taxon>Neoptera</taxon>
        <taxon>Endopterygota</taxon>
        <taxon>Diptera</taxon>
        <taxon>Brachycera</taxon>
        <taxon>Muscomorpha</taxon>
        <taxon>Hippoboscoidea</taxon>
        <taxon>Glossinidae</taxon>
        <taxon>Glossina</taxon>
    </lineage>
</organism>
<dbReference type="GO" id="GO:0005634">
    <property type="term" value="C:nucleus"/>
    <property type="evidence" value="ECO:0007669"/>
    <property type="project" value="UniProtKB-ARBA"/>
</dbReference>
<protein>
    <recommendedName>
        <fullName evidence="3">HMG box domain-containing protein</fullName>
    </recommendedName>
</protein>
<proteinExistence type="predicted"/>
<dbReference type="SUPFAM" id="SSF47095">
    <property type="entry name" value="HMG-box"/>
    <property type="match status" value="1"/>
</dbReference>
<dbReference type="Proteomes" id="UP000092445">
    <property type="component" value="Unassembled WGS sequence"/>
</dbReference>
<dbReference type="EnsemblMetazoa" id="GPAI024673-RA">
    <property type="protein sequence ID" value="GPAI024673-PA"/>
    <property type="gene ID" value="GPAI024673"/>
</dbReference>